<evidence type="ECO:0000259" key="6">
    <source>
        <dbReference type="Pfam" id="PF02826"/>
    </source>
</evidence>
<dbReference type="PANTHER" id="PTHR10996:SF178">
    <property type="entry name" value="2-HYDROXYACID DEHYDROGENASE YGL185C-RELATED"/>
    <property type="match status" value="1"/>
</dbReference>
<dbReference type="GO" id="GO:0016618">
    <property type="term" value="F:hydroxypyruvate reductase [NAD(P)H] activity"/>
    <property type="evidence" value="ECO:0007669"/>
    <property type="project" value="TreeGrafter"/>
</dbReference>
<dbReference type="Pfam" id="PF02826">
    <property type="entry name" value="2-Hacid_dh_C"/>
    <property type="match status" value="1"/>
</dbReference>
<proteinExistence type="inferred from homology"/>
<keyword evidence="8" id="KW-1185">Reference proteome</keyword>
<dbReference type="GO" id="GO:0030267">
    <property type="term" value="F:glyoxylate reductase (NADPH) activity"/>
    <property type="evidence" value="ECO:0007669"/>
    <property type="project" value="TreeGrafter"/>
</dbReference>
<evidence type="ECO:0000256" key="3">
    <source>
        <dbReference type="ARBA" id="ARBA00023027"/>
    </source>
</evidence>
<reference evidence="7 8" key="1">
    <citation type="submission" date="2019-05" db="EMBL/GenBank/DDBJ databases">
        <authorList>
            <person name="Pankratov T."/>
            <person name="Grouzdev D."/>
        </authorList>
    </citation>
    <scope>NUCLEOTIDE SEQUENCE [LARGE SCALE GENOMIC DNA]</scope>
    <source>
        <strain evidence="7 8">KEBCLARHB70R</strain>
    </source>
</reference>
<evidence type="ECO:0000256" key="4">
    <source>
        <dbReference type="RuleBase" id="RU003719"/>
    </source>
</evidence>
<accession>A0A5R9JDE5</accession>
<dbReference type="SUPFAM" id="SSF52283">
    <property type="entry name" value="Formate/glycerate dehydrogenase catalytic domain-like"/>
    <property type="match status" value="1"/>
</dbReference>
<dbReference type="GO" id="GO:0051287">
    <property type="term" value="F:NAD binding"/>
    <property type="evidence" value="ECO:0007669"/>
    <property type="project" value="InterPro"/>
</dbReference>
<name>A0A5R9JDE5_9PROT</name>
<dbReference type="AlphaFoldDB" id="A0A5R9JDE5"/>
<dbReference type="Gene3D" id="3.40.50.720">
    <property type="entry name" value="NAD(P)-binding Rossmann-like Domain"/>
    <property type="match status" value="2"/>
</dbReference>
<keyword evidence="3" id="KW-0520">NAD</keyword>
<evidence type="ECO:0000259" key="5">
    <source>
        <dbReference type="Pfam" id="PF00389"/>
    </source>
</evidence>
<dbReference type="InterPro" id="IPR036291">
    <property type="entry name" value="NAD(P)-bd_dom_sf"/>
</dbReference>
<evidence type="ECO:0000313" key="7">
    <source>
        <dbReference type="EMBL" id="TLU74567.1"/>
    </source>
</evidence>
<evidence type="ECO:0000313" key="8">
    <source>
        <dbReference type="Proteomes" id="UP000305654"/>
    </source>
</evidence>
<dbReference type="InterPro" id="IPR050223">
    <property type="entry name" value="D-isomer_2-hydroxyacid_DH"/>
</dbReference>
<dbReference type="CDD" id="cd12156">
    <property type="entry name" value="HPPR"/>
    <property type="match status" value="1"/>
</dbReference>
<evidence type="ECO:0000256" key="2">
    <source>
        <dbReference type="ARBA" id="ARBA00023002"/>
    </source>
</evidence>
<dbReference type="PANTHER" id="PTHR10996">
    <property type="entry name" value="2-HYDROXYACID DEHYDROGENASE-RELATED"/>
    <property type="match status" value="1"/>
</dbReference>
<dbReference type="FunFam" id="3.40.50.720:FF:000213">
    <property type="entry name" value="Putative 2-hydroxyacid dehydrogenase"/>
    <property type="match status" value="1"/>
</dbReference>
<gene>
    <name evidence="7" type="ORF">FE263_05225</name>
</gene>
<comment type="similarity">
    <text evidence="4">Belongs to the D-isomer specific 2-hydroxyacid dehydrogenase family.</text>
</comment>
<sequence>MSGRVRVLTLGDMGADEEKALGAHFDVVAAADAGAVGRDEAVRGIVTRGRTPINAALMDRLPNLEAVATISVGYDSIDVAEAVRRGIVVSHTPDVLNDEMADFTVGLLLATLRRFPAAERHLRAGRWRNGEEFPYSPSLRGRTVGIAGMGRIGGVIARRLEAFDVPIAYFARSPRPASPHTYHDSLLSLASACDTLIVVLPGGATTRHAIDAEILKALGPDGVLINVARGSVVDETALVEALQRGEILAAGLDVFADEPRVPDALLALEQVVLLPHVGTATHHTRGRMGQLAIDNVIAWFDGRDILTPVPECAGLDRRRPART</sequence>
<protein>
    <submittedName>
        <fullName evidence="7">2-hydroxyacid dehydrogenase</fullName>
    </submittedName>
</protein>
<keyword evidence="1" id="KW-0521">NADP</keyword>
<dbReference type="Pfam" id="PF00389">
    <property type="entry name" value="2-Hacid_dh"/>
    <property type="match status" value="1"/>
</dbReference>
<dbReference type="OrthoDB" id="9793626at2"/>
<comment type="caution">
    <text evidence="7">The sequence shown here is derived from an EMBL/GenBank/DDBJ whole genome shotgun (WGS) entry which is preliminary data.</text>
</comment>
<dbReference type="Proteomes" id="UP000305654">
    <property type="component" value="Unassembled WGS sequence"/>
</dbReference>
<dbReference type="InterPro" id="IPR006139">
    <property type="entry name" value="D-isomer_2_OHA_DH_cat_dom"/>
</dbReference>
<feature type="domain" description="D-isomer specific 2-hydroxyacid dehydrogenase NAD-binding" evidence="6">
    <location>
        <begin position="105"/>
        <end position="278"/>
    </location>
</feature>
<dbReference type="EMBL" id="VCDI01000001">
    <property type="protein sequence ID" value="TLU74567.1"/>
    <property type="molecule type" value="Genomic_DNA"/>
</dbReference>
<dbReference type="GO" id="GO:0005829">
    <property type="term" value="C:cytosol"/>
    <property type="evidence" value="ECO:0007669"/>
    <property type="project" value="TreeGrafter"/>
</dbReference>
<keyword evidence="2 4" id="KW-0560">Oxidoreductase</keyword>
<feature type="domain" description="D-isomer specific 2-hydroxyacid dehydrogenase catalytic" evidence="5">
    <location>
        <begin position="41"/>
        <end position="309"/>
    </location>
</feature>
<organism evidence="7 8">
    <name type="scientific">Lichenicoccus roseus</name>
    <dbReference type="NCBI Taxonomy" id="2683649"/>
    <lineage>
        <taxon>Bacteria</taxon>
        <taxon>Pseudomonadati</taxon>
        <taxon>Pseudomonadota</taxon>
        <taxon>Alphaproteobacteria</taxon>
        <taxon>Acetobacterales</taxon>
        <taxon>Acetobacteraceae</taxon>
        <taxon>Lichenicoccus</taxon>
    </lineage>
</organism>
<dbReference type="RefSeq" id="WP_138324816.1">
    <property type="nucleotide sequence ID" value="NZ_VCDI01000001.1"/>
</dbReference>
<evidence type="ECO:0000256" key="1">
    <source>
        <dbReference type="ARBA" id="ARBA00022857"/>
    </source>
</evidence>
<dbReference type="SUPFAM" id="SSF51735">
    <property type="entry name" value="NAD(P)-binding Rossmann-fold domains"/>
    <property type="match status" value="1"/>
</dbReference>
<dbReference type="InterPro" id="IPR006140">
    <property type="entry name" value="D-isomer_DH_NAD-bd"/>
</dbReference>